<reference evidence="1 2" key="1">
    <citation type="submission" date="2009-01" db="EMBL/GenBank/DDBJ databases">
        <authorList>
            <person name="Qin X."/>
            <person name="Bachman B."/>
            <person name="Battles P."/>
            <person name="Bell A."/>
            <person name="Bess C."/>
            <person name="Bickham C."/>
            <person name="Chaboub L."/>
            <person name="Chen D."/>
            <person name="Coyle M."/>
            <person name="Deiros D.R."/>
            <person name="Dinh H."/>
            <person name="Forbes L."/>
            <person name="Fowler G."/>
            <person name="Francisco L."/>
            <person name="Fu Q."/>
            <person name="Gubbala S."/>
            <person name="Hale W."/>
            <person name="Han Y."/>
            <person name="Hemphill L."/>
            <person name="Highlander S.K."/>
            <person name="Hirani K."/>
            <person name="Hogues M."/>
            <person name="Jackson L."/>
            <person name="Jakkamsetti A."/>
            <person name="Javaid M."/>
            <person name="Jiang H."/>
            <person name="Korchina V."/>
            <person name="Kovar C."/>
            <person name="Lara F."/>
            <person name="Lee S."/>
            <person name="Mata R."/>
            <person name="Mathew T."/>
            <person name="Moen C."/>
            <person name="Morales K."/>
            <person name="Munidasa M."/>
            <person name="Nazareth L."/>
            <person name="Ngo R."/>
            <person name="Nguyen L."/>
            <person name="Okwuonu G."/>
            <person name="Ongeri F."/>
            <person name="Patil S."/>
            <person name="Petrosino J."/>
            <person name="Pham C."/>
            <person name="Pham P."/>
            <person name="Pu L.-L."/>
            <person name="Puazo M."/>
            <person name="Raj R."/>
            <person name="Reid J."/>
            <person name="Rouhana J."/>
            <person name="Saada N."/>
            <person name="Shang Y."/>
            <person name="Simmons D."/>
            <person name="Thornton R."/>
            <person name="Warren J."/>
            <person name="Weissenberger G."/>
            <person name="Zhang J."/>
            <person name="Zhang L."/>
            <person name="Zhou C."/>
            <person name="Zhu D."/>
            <person name="Muzny D."/>
            <person name="Worley K."/>
            <person name="Gibbs R."/>
        </authorList>
    </citation>
    <scope>NUCLEOTIDE SEQUENCE [LARGE SCALE GENOMIC DNA]</scope>
    <source>
        <strain evidence="1 2">ATCC 49540</strain>
    </source>
</reference>
<dbReference type="EMBL" id="ACGV01000134">
    <property type="protein sequence ID" value="EEJ40365.1"/>
    <property type="molecule type" value="Genomic_DNA"/>
</dbReference>
<proteinExistence type="predicted"/>
<evidence type="ECO:0000313" key="2">
    <source>
        <dbReference type="Proteomes" id="UP000004483"/>
    </source>
</evidence>
<sequence length="41" mass="4479">KQAETVAKAKLATISLQDVLNSILVKQSEKDPQTLINSNLK</sequence>
<dbReference type="STRING" id="1423814.HMPREF0549_1192"/>
<name>C2EUQ6_9LACO</name>
<protein>
    <submittedName>
        <fullName evidence="1">Uncharacterized protein</fullName>
    </submittedName>
</protein>
<feature type="non-terminal residue" evidence="1">
    <location>
        <position position="1"/>
    </location>
</feature>
<comment type="caution">
    <text evidence="1">The sequence shown here is derived from an EMBL/GenBank/DDBJ whole genome shotgun (WGS) entry which is preliminary data.</text>
</comment>
<accession>C2EUQ6</accession>
<dbReference type="AlphaFoldDB" id="C2EUQ6"/>
<organism evidence="1 2">
    <name type="scientific">Limosilactobacillus vaginalis DSM 5837 = ATCC 49540</name>
    <dbReference type="NCBI Taxonomy" id="1423814"/>
    <lineage>
        <taxon>Bacteria</taxon>
        <taxon>Bacillati</taxon>
        <taxon>Bacillota</taxon>
        <taxon>Bacilli</taxon>
        <taxon>Lactobacillales</taxon>
        <taxon>Lactobacillaceae</taxon>
        <taxon>Limosilactobacillus</taxon>
    </lineage>
</organism>
<gene>
    <name evidence="1" type="ORF">HMPREF0549_1192</name>
</gene>
<dbReference type="Proteomes" id="UP000004483">
    <property type="component" value="Unassembled WGS sequence"/>
</dbReference>
<evidence type="ECO:0000313" key="1">
    <source>
        <dbReference type="EMBL" id="EEJ40365.1"/>
    </source>
</evidence>
<dbReference type="HOGENOM" id="CLU_3262312_0_0_9"/>